<keyword evidence="4 15" id="KW-0963">Cytoplasm</keyword>
<sequence length="790" mass="87623">MNLSVKWLSDYVDVDVTPREFSEAMTMSGSKVEGYEIEGEEISKVVVGKVLSIEKHPDADKLVVCQMEVGQPEPIQIVTGATNLTVGDLVPVCLDGAILPGGKKIKKGKLRGVLSQGMMCSLGELKLTKNDFPYAIEDGIFVLQEDCQIGQDIREAIGLNDTCVEFEITSNRADCLSVLGLAREAAATFQTPLHWNKPEVKSCGGDINDELNVTVENTDLCTRYMAKMVKNVKIGPSPRWMRERLRASGVRPINNLVDITNYVMLEYGQPMHAFDLRFVEDHSIHIRTAREGEVITTLEGAEHRLTPEMLVICDSKKPIGVAGVMGGEYSGIMDDTTTVVFESAMFDGASVRTTAKALGIRTESSARFEKGLDARNCEDAIMRACELVNILGCGEVVDGTIDKTYFDPTPKTVTFEPEWTNQFLGIQLTREEMVKILESLSFKVDGDQIEVPAFRIDIEHKADIAEEIARIYGYNNIPTTVIRGVAEASLTPEQQFEKKTGEILRALGCNEIATYSFISPKYYDKINLPKDSQLRESVTISNPLGEDTSVMRTTAIPSMLEVLSRNYNNRNPQAWMYEIATVYLPKGKDVQPDELNKIVIGLYGGSSDFYTLKGMVELLLDRLNIKDWDIAVTEDAIPFHSGRCATILKDGVELGVLGEIHPAVLNNYGIGTKAYVANFDMQALFAAQSEEATYHPLPKFPASTRDLSLVCEEELPVIEIEKVIKSSVGKILEQLELFDIFRGEQIGEGKKSVSFSLVMRSHDHTLNDEEADNAIKKVLKNLEKINVVLR</sequence>
<dbReference type="InterPro" id="IPR005121">
    <property type="entry name" value="Fdx_antiC-bd"/>
</dbReference>
<feature type="binding site" evidence="15">
    <location>
        <position position="466"/>
    </location>
    <ligand>
        <name>Mg(2+)</name>
        <dbReference type="ChEBI" id="CHEBI:18420"/>
        <note>shared with alpha subunit</note>
    </ligand>
</feature>
<feature type="domain" description="FDX-ACB" evidence="18">
    <location>
        <begin position="698"/>
        <end position="790"/>
    </location>
</feature>
<dbReference type="Proteomes" id="UP000649151">
    <property type="component" value="Unassembled WGS sequence"/>
</dbReference>
<dbReference type="RefSeq" id="WP_186996763.1">
    <property type="nucleotide sequence ID" value="NZ_JACOQK010000001.1"/>
</dbReference>
<dbReference type="SUPFAM" id="SSF50249">
    <property type="entry name" value="Nucleic acid-binding proteins"/>
    <property type="match status" value="1"/>
</dbReference>
<keyword evidence="10 15" id="KW-0460">Magnesium</keyword>
<dbReference type="Pfam" id="PF01588">
    <property type="entry name" value="tRNA_bind"/>
    <property type="match status" value="1"/>
</dbReference>
<evidence type="ECO:0000259" key="17">
    <source>
        <dbReference type="PROSITE" id="PS50886"/>
    </source>
</evidence>
<evidence type="ECO:0000313" key="21">
    <source>
        <dbReference type="Proteomes" id="UP000649151"/>
    </source>
</evidence>
<dbReference type="NCBIfam" id="NF045760">
    <property type="entry name" value="YtpR"/>
    <property type="match status" value="1"/>
</dbReference>
<dbReference type="GO" id="GO:0004826">
    <property type="term" value="F:phenylalanine-tRNA ligase activity"/>
    <property type="evidence" value="ECO:0007669"/>
    <property type="project" value="UniProtKB-EC"/>
</dbReference>
<dbReference type="HAMAP" id="MF_00283">
    <property type="entry name" value="Phe_tRNA_synth_beta1"/>
    <property type="match status" value="1"/>
</dbReference>
<keyword evidence="13 15" id="KW-0030">Aminoacyl-tRNA synthetase</keyword>
<dbReference type="InterPro" id="IPR045864">
    <property type="entry name" value="aa-tRNA-synth_II/BPL/LPL"/>
</dbReference>
<dbReference type="InterPro" id="IPR012340">
    <property type="entry name" value="NA-bd_OB-fold"/>
</dbReference>
<evidence type="ECO:0000256" key="10">
    <source>
        <dbReference type="ARBA" id="ARBA00022842"/>
    </source>
</evidence>
<evidence type="ECO:0000256" key="12">
    <source>
        <dbReference type="ARBA" id="ARBA00022917"/>
    </source>
</evidence>
<dbReference type="SMART" id="SM00874">
    <property type="entry name" value="B5"/>
    <property type="match status" value="1"/>
</dbReference>
<organism evidence="20 21">
    <name type="scientific">Clostridium facile</name>
    <dbReference type="NCBI Taxonomy" id="2763035"/>
    <lineage>
        <taxon>Bacteria</taxon>
        <taxon>Bacillati</taxon>
        <taxon>Bacillota</taxon>
        <taxon>Clostridia</taxon>
        <taxon>Eubacteriales</taxon>
        <taxon>Clostridiaceae</taxon>
        <taxon>Clostridium</taxon>
    </lineage>
</organism>
<accession>A0ABR7ISG9</accession>
<dbReference type="PROSITE" id="PS51483">
    <property type="entry name" value="B5"/>
    <property type="match status" value="1"/>
</dbReference>
<keyword evidence="6 15" id="KW-0436">Ligase</keyword>
<feature type="domain" description="B5" evidence="19">
    <location>
        <begin position="408"/>
        <end position="479"/>
    </location>
</feature>
<comment type="catalytic activity">
    <reaction evidence="14 15">
        <text>tRNA(Phe) + L-phenylalanine + ATP = L-phenylalanyl-tRNA(Phe) + AMP + diphosphate + H(+)</text>
        <dbReference type="Rhea" id="RHEA:19413"/>
        <dbReference type="Rhea" id="RHEA-COMP:9668"/>
        <dbReference type="Rhea" id="RHEA-COMP:9699"/>
        <dbReference type="ChEBI" id="CHEBI:15378"/>
        <dbReference type="ChEBI" id="CHEBI:30616"/>
        <dbReference type="ChEBI" id="CHEBI:33019"/>
        <dbReference type="ChEBI" id="CHEBI:58095"/>
        <dbReference type="ChEBI" id="CHEBI:78442"/>
        <dbReference type="ChEBI" id="CHEBI:78531"/>
        <dbReference type="ChEBI" id="CHEBI:456215"/>
        <dbReference type="EC" id="6.1.1.20"/>
    </reaction>
</comment>
<evidence type="ECO:0000256" key="16">
    <source>
        <dbReference type="PROSITE-ProRule" id="PRU00209"/>
    </source>
</evidence>
<evidence type="ECO:0000256" key="3">
    <source>
        <dbReference type="ARBA" id="ARBA00011209"/>
    </source>
</evidence>
<dbReference type="Gene3D" id="3.50.40.10">
    <property type="entry name" value="Phenylalanyl-trna Synthetase, Chain B, domain 3"/>
    <property type="match status" value="1"/>
</dbReference>
<evidence type="ECO:0000259" key="18">
    <source>
        <dbReference type="PROSITE" id="PS51447"/>
    </source>
</evidence>
<dbReference type="Pfam" id="PF03483">
    <property type="entry name" value="B3_4"/>
    <property type="match status" value="1"/>
</dbReference>
<dbReference type="Pfam" id="PF03147">
    <property type="entry name" value="FDX-ACB"/>
    <property type="match status" value="1"/>
</dbReference>
<evidence type="ECO:0000256" key="1">
    <source>
        <dbReference type="ARBA" id="ARBA00004496"/>
    </source>
</evidence>
<dbReference type="InterPro" id="IPR005146">
    <property type="entry name" value="B3/B4_tRNA-bd"/>
</dbReference>
<feature type="binding site" evidence="15">
    <location>
        <position position="467"/>
    </location>
    <ligand>
        <name>Mg(2+)</name>
        <dbReference type="ChEBI" id="CHEBI:18420"/>
        <note>shared with alpha subunit</note>
    </ligand>
</feature>
<dbReference type="Gene3D" id="3.30.56.10">
    <property type="match status" value="2"/>
</dbReference>
<evidence type="ECO:0000313" key="20">
    <source>
        <dbReference type="EMBL" id="MBC5788086.1"/>
    </source>
</evidence>
<dbReference type="InterPro" id="IPR041616">
    <property type="entry name" value="PheRS_beta_core"/>
</dbReference>
<dbReference type="Gene3D" id="3.30.70.380">
    <property type="entry name" value="Ferrodoxin-fold anticodon-binding domain"/>
    <property type="match status" value="1"/>
</dbReference>
<evidence type="ECO:0000256" key="4">
    <source>
        <dbReference type="ARBA" id="ARBA00022490"/>
    </source>
</evidence>
<dbReference type="InterPro" id="IPR033714">
    <property type="entry name" value="tRNA_bind_bactPheRS"/>
</dbReference>
<evidence type="ECO:0000256" key="13">
    <source>
        <dbReference type="ARBA" id="ARBA00023146"/>
    </source>
</evidence>
<protein>
    <recommendedName>
        <fullName evidence="15">Phenylalanine--tRNA ligase beta subunit</fullName>
        <ecNumber evidence="15">6.1.1.20</ecNumber>
    </recommendedName>
    <alternativeName>
        <fullName evidence="15">Phenylalanyl-tRNA synthetase beta subunit</fullName>
        <shortName evidence="15">PheRS</shortName>
    </alternativeName>
</protein>
<comment type="caution">
    <text evidence="20">The sequence shown here is derived from an EMBL/GenBank/DDBJ whole genome shotgun (WGS) entry which is preliminary data.</text>
</comment>
<dbReference type="Gene3D" id="3.30.930.10">
    <property type="entry name" value="Bira Bifunctional Protein, Domain 2"/>
    <property type="match status" value="1"/>
</dbReference>
<keyword evidence="21" id="KW-1185">Reference proteome</keyword>
<evidence type="ECO:0000256" key="8">
    <source>
        <dbReference type="ARBA" id="ARBA00022741"/>
    </source>
</evidence>
<dbReference type="SUPFAM" id="SSF46955">
    <property type="entry name" value="Putative DNA-binding domain"/>
    <property type="match status" value="1"/>
</dbReference>
<comment type="cofactor">
    <cofactor evidence="15">
        <name>Mg(2+)</name>
        <dbReference type="ChEBI" id="CHEBI:18420"/>
    </cofactor>
    <text evidence="15">Binds 2 magnesium ions per tetramer.</text>
</comment>
<evidence type="ECO:0000256" key="11">
    <source>
        <dbReference type="ARBA" id="ARBA00022884"/>
    </source>
</evidence>
<dbReference type="Pfam" id="PF17759">
    <property type="entry name" value="tRNA_synthFbeta"/>
    <property type="match status" value="1"/>
</dbReference>
<proteinExistence type="inferred from homology"/>
<dbReference type="PROSITE" id="PS50886">
    <property type="entry name" value="TRBD"/>
    <property type="match status" value="1"/>
</dbReference>
<evidence type="ECO:0000256" key="5">
    <source>
        <dbReference type="ARBA" id="ARBA00022555"/>
    </source>
</evidence>
<dbReference type="InterPro" id="IPR002547">
    <property type="entry name" value="tRNA-bd_dom"/>
</dbReference>
<evidence type="ECO:0000256" key="6">
    <source>
        <dbReference type="ARBA" id="ARBA00022598"/>
    </source>
</evidence>
<dbReference type="Pfam" id="PF03484">
    <property type="entry name" value="B5"/>
    <property type="match status" value="1"/>
</dbReference>
<dbReference type="PROSITE" id="PS51447">
    <property type="entry name" value="FDX_ACB"/>
    <property type="match status" value="1"/>
</dbReference>
<dbReference type="Gene3D" id="2.40.50.140">
    <property type="entry name" value="Nucleic acid-binding proteins"/>
    <property type="match status" value="1"/>
</dbReference>
<keyword evidence="7 15" id="KW-0479">Metal-binding</keyword>
<dbReference type="EC" id="6.1.1.20" evidence="15"/>
<keyword evidence="8 15" id="KW-0547">Nucleotide-binding</keyword>
<dbReference type="InterPro" id="IPR020825">
    <property type="entry name" value="Phe-tRNA_synthase-like_B3/B4"/>
</dbReference>
<reference evidence="20 21" key="1">
    <citation type="submission" date="2020-08" db="EMBL/GenBank/DDBJ databases">
        <title>Genome public.</title>
        <authorList>
            <person name="Liu C."/>
            <person name="Sun Q."/>
        </authorList>
    </citation>
    <scope>NUCLEOTIDE SEQUENCE [LARGE SCALE GENOMIC DNA]</scope>
    <source>
        <strain evidence="20 21">NSJ-27</strain>
    </source>
</reference>
<feature type="binding site" evidence="15">
    <location>
        <position position="457"/>
    </location>
    <ligand>
        <name>Mg(2+)</name>
        <dbReference type="ChEBI" id="CHEBI:18420"/>
        <note>shared with alpha subunit</note>
    </ligand>
</feature>
<feature type="domain" description="TRNA-binding" evidence="17">
    <location>
        <begin position="39"/>
        <end position="154"/>
    </location>
</feature>
<keyword evidence="11 16" id="KW-0694">RNA-binding</keyword>
<evidence type="ECO:0000256" key="15">
    <source>
        <dbReference type="HAMAP-Rule" id="MF_00283"/>
    </source>
</evidence>
<dbReference type="CDD" id="cd00769">
    <property type="entry name" value="PheRS_beta_core"/>
    <property type="match status" value="1"/>
</dbReference>
<keyword evidence="12 15" id="KW-0648">Protein biosynthesis</keyword>
<evidence type="ECO:0000256" key="7">
    <source>
        <dbReference type="ARBA" id="ARBA00022723"/>
    </source>
</evidence>
<dbReference type="InterPro" id="IPR004532">
    <property type="entry name" value="Phe-tRNA-ligase_IIc_bsu_bact"/>
</dbReference>
<dbReference type="InterPro" id="IPR045060">
    <property type="entry name" value="Phe-tRNA-ligase_IIc_bsu"/>
</dbReference>
<evidence type="ECO:0000259" key="19">
    <source>
        <dbReference type="PROSITE" id="PS51483"/>
    </source>
</evidence>
<feature type="binding site" evidence="15">
    <location>
        <position position="463"/>
    </location>
    <ligand>
        <name>Mg(2+)</name>
        <dbReference type="ChEBI" id="CHEBI:18420"/>
        <note>shared with alpha subunit</note>
    </ligand>
</feature>
<dbReference type="SUPFAM" id="SSF55681">
    <property type="entry name" value="Class II aaRS and biotin synthetases"/>
    <property type="match status" value="1"/>
</dbReference>
<dbReference type="SMART" id="SM00873">
    <property type="entry name" value="B3_4"/>
    <property type="match status" value="1"/>
</dbReference>
<evidence type="ECO:0000256" key="14">
    <source>
        <dbReference type="ARBA" id="ARBA00049255"/>
    </source>
</evidence>
<comment type="subcellular location">
    <subcellularLocation>
        <location evidence="1 15">Cytoplasm</location>
    </subcellularLocation>
</comment>
<comment type="similarity">
    <text evidence="2 15">Belongs to the phenylalanyl-tRNA synthetase beta subunit family. Type 1 subfamily.</text>
</comment>
<evidence type="ECO:0000256" key="9">
    <source>
        <dbReference type="ARBA" id="ARBA00022840"/>
    </source>
</evidence>
<dbReference type="SUPFAM" id="SSF54991">
    <property type="entry name" value="Anticodon-binding domain of PheRS"/>
    <property type="match status" value="1"/>
</dbReference>
<dbReference type="SUPFAM" id="SSF56037">
    <property type="entry name" value="PheT/TilS domain"/>
    <property type="match status" value="1"/>
</dbReference>
<evidence type="ECO:0000256" key="2">
    <source>
        <dbReference type="ARBA" id="ARBA00008653"/>
    </source>
</evidence>
<comment type="subunit">
    <text evidence="3 15">Tetramer of two alpha and two beta subunits.</text>
</comment>
<dbReference type="EMBL" id="JACOQK010000001">
    <property type="protein sequence ID" value="MBC5788086.1"/>
    <property type="molecule type" value="Genomic_DNA"/>
</dbReference>
<name>A0ABR7ISG9_9CLOT</name>
<gene>
    <name evidence="15" type="primary">pheT</name>
    <name evidence="20" type="ORF">H8Z77_08660</name>
</gene>
<dbReference type="CDD" id="cd02796">
    <property type="entry name" value="tRNA_bind_bactPheRS"/>
    <property type="match status" value="1"/>
</dbReference>
<dbReference type="PANTHER" id="PTHR10947">
    <property type="entry name" value="PHENYLALANYL-TRNA SYNTHETASE BETA CHAIN AND LEUCINE-RICH REPEAT-CONTAINING PROTEIN 47"/>
    <property type="match status" value="1"/>
</dbReference>
<keyword evidence="9 15" id="KW-0067">ATP-binding</keyword>
<dbReference type="InterPro" id="IPR009061">
    <property type="entry name" value="DNA-bd_dom_put_sf"/>
</dbReference>
<dbReference type="PANTHER" id="PTHR10947:SF0">
    <property type="entry name" value="PHENYLALANINE--TRNA LIGASE BETA SUBUNIT"/>
    <property type="match status" value="1"/>
</dbReference>
<keyword evidence="5 16" id="KW-0820">tRNA-binding</keyword>
<dbReference type="InterPro" id="IPR036690">
    <property type="entry name" value="Fdx_antiC-bd_sf"/>
</dbReference>
<dbReference type="SMART" id="SM00896">
    <property type="entry name" value="FDX-ACB"/>
    <property type="match status" value="1"/>
</dbReference>
<dbReference type="InterPro" id="IPR005147">
    <property type="entry name" value="tRNA_synthase_B5-dom"/>
</dbReference>
<dbReference type="NCBIfam" id="TIGR00472">
    <property type="entry name" value="pheT_bact"/>
    <property type="match status" value="1"/>
</dbReference>